<reference evidence="1 2" key="1">
    <citation type="journal article" date="2014" name="Genome Announc.">
        <title>Complete Genome Sequence of Spiroplasma apis B31T (ATCC 33834), a Bacterium Associated with May Disease of Honeybees (Apis mellifera).</title>
        <authorList>
            <person name="Ku C."/>
            <person name="Lo W.S."/>
            <person name="Chen L.L."/>
            <person name="Kuo C.H."/>
        </authorList>
    </citation>
    <scope>NUCLEOTIDE SEQUENCE [LARGE SCALE GENOMIC DNA]</scope>
    <source>
        <strain evidence="1">B31</strain>
    </source>
</reference>
<dbReference type="STRING" id="1276258.SAPIS_v1c07340"/>
<dbReference type="EMBL" id="CP006682">
    <property type="protein sequence ID" value="AHB36579.1"/>
    <property type="molecule type" value="Genomic_DNA"/>
</dbReference>
<dbReference type="PATRIC" id="fig|1276258.3.peg.747"/>
<dbReference type="RefSeq" id="WP_023789807.1">
    <property type="nucleotide sequence ID" value="NC_022998.1"/>
</dbReference>
<dbReference type="KEGG" id="sapi:SAPIS_v1c07340"/>
<dbReference type="OrthoDB" id="389627at2"/>
<keyword evidence="2" id="KW-1185">Reference proteome</keyword>
<gene>
    <name evidence="1" type="ORF">SAPIS_v1c07340</name>
</gene>
<sequence length="112" mass="13285">MDAQALYKENKELKEEIEIFRKKQEYIDSGVLKTKQVYDIARYNAEKIITKAIEFVYDVKNDIENTLNKINANQNLFNKEVNEFLSRNEHFIIKDKAEIKNIADMVLKDIKI</sequence>
<dbReference type="AlphaFoldDB" id="V5RJ51"/>
<dbReference type="Proteomes" id="UP000018550">
    <property type="component" value="Chromosome"/>
</dbReference>
<dbReference type="HOGENOM" id="CLU_160727_0_0_14"/>
<evidence type="ECO:0000313" key="2">
    <source>
        <dbReference type="Proteomes" id="UP000018550"/>
    </source>
</evidence>
<proteinExistence type="predicted"/>
<protein>
    <submittedName>
        <fullName evidence="1">Uncharacterized protein</fullName>
    </submittedName>
</protein>
<accession>V5RJ51</accession>
<evidence type="ECO:0000313" key="1">
    <source>
        <dbReference type="EMBL" id="AHB36579.1"/>
    </source>
</evidence>
<organism evidence="1 2">
    <name type="scientific">Spiroplasma apis B31</name>
    <dbReference type="NCBI Taxonomy" id="1276258"/>
    <lineage>
        <taxon>Bacteria</taxon>
        <taxon>Bacillati</taxon>
        <taxon>Mycoplasmatota</taxon>
        <taxon>Mollicutes</taxon>
        <taxon>Entomoplasmatales</taxon>
        <taxon>Spiroplasmataceae</taxon>
        <taxon>Spiroplasma</taxon>
    </lineage>
</organism>
<name>V5RJ51_SPIAP</name>